<sequence>MSGRRAANAALKIVGKVTLDDVKKANGADGNTWVNAIIAAGAAARAKSHIVSSHSNIMSTAFLAGKKRKVSSHVHLNKPPEWSKEFGDDPAEASSYQAEASGSGYAGPTGTPRIPGTLRLPRLL</sequence>
<name>A0AAE0KB25_9PEZI</name>
<dbReference type="AlphaFoldDB" id="A0AAE0KB25"/>
<gene>
    <name evidence="2" type="ORF">B0T24DRAFT_666755</name>
</gene>
<reference evidence="2" key="2">
    <citation type="submission" date="2023-06" db="EMBL/GenBank/DDBJ databases">
        <authorList>
            <consortium name="Lawrence Berkeley National Laboratory"/>
            <person name="Haridas S."/>
            <person name="Hensen N."/>
            <person name="Bonometti L."/>
            <person name="Westerberg I."/>
            <person name="Brannstrom I.O."/>
            <person name="Guillou S."/>
            <person name="Cros-Aarteil S."/>
            <person name="Calhoun S."/>
            <person name="Kuo A."/>
            <person name="Mondo S."/>
            <person name="Pangilinan J."/>
            <person name="Riley R."/>
            <person name="Labutti K."/>
            <person name="Andreopoulos B."/>
            <person name="Lipzen A."/>
            <person name="Chen C."/>
            <person name="Yanf M."/>
            <person name="Daum C."/>
            <person name="Ng V."/>
            <person name="Clum A."/>
            <person name="Steindorff A."/>
            <person name="Ohm R."/>
            <person name="Martin F."/>
            <person name="Silar P."/>
            <person name="Natvig D."/>
            <person name="Lalanne C."/>
            <person name="Gautier V."/>
            <person name="Ament-Velasquez S.L."/>
            <person name="Kruys A."/>
            <person name="Hutchinson M.I."/>
            <person name="Powell A.J."/>
            <person name="Barry K."/>
            <person name="Miller A.N."/>
            <person name="Grigoriev I.V."/>
            <person name="Debuchy R."/>
            <person name="Gladieux P."/>
            <person name="Thoren M.H."/>
            <person name="Johannesson H."/>
        </authorList>
    </citation>
    <scope>NUCLEOTIDE SEQUENCE</scope>
    <source>
        <strain evidence="2">CBS 958.72</strain>
    </source>
</reference>
<dbReference type="Proteomes" id="UP001287356">
    <property type="component" value="Unassembled WGS sequence"/>
</dbReference>
<organism evidence="2 3">
    <name type="scientific">Lasiosphaeria ovina</name>
    <dbReference type="NCBI Taxonomy" id="92902"/>
    <lineage>
        <taxon>Eukaryota</taxon>
        <taxon>Fungi</taxon>
        <taxon>Dikarya</taxon>
        <taxon>Ascomycota</taxon>
        <taxon>Pezizomycotina</taxon>
        <taxon>Sordariomycetes</taxon>
        <taxon>Sordariomycetidae</taxon>
        <taxon>Sordariales</taxon>
        <taxon>Lasiosphaeriaceae</taxon>
        <taxon>Lasiosphaeria</taxon>
    </lineage>
</organism>
<feature type="region of interest" description="Disordered" evidence="1">
    <location>
        <begin position="73"/>
        <end position="119"/>
    </location>
</feature>
<accession>A0AAE0KB25</accession>
<keyword evidence="3" id="KW-1185">Reference proteome</keyword>
<dbReference type="EMBL" id="JAULSN010000004">
    <property type="protein sequence ID" value="KAK3373523.1"/>
    <property type="molecule type" value="Genomic_DNA"/>
</dbReference>
<evidence type="ECO:0000256" key="1">
    <source>
        <dbReference type="SAM" id="MobiDB-lite"/>
    </source>
</evidence>
<evidence type="ECO:0000313" key="3">
    <source>
        <dbReference type="Proteomes" id="UP001287356"/>
    </source>
</evidence>
<comment type="caution">
    <text evidence="2">The sequence shown here is derived from an EMBL/GenBank/DDBJ whole genome shotgun (WGS) entry which is preliminary data.</text>
</comment>
<evidence type="ECO:0000313" key="2">
    <source>
        <dbReference type="EMBL" id="KAK3373523.1"/>
    </source>
</evidence>
<proteinExistence type="predicted"/>
<protein>
    <submittedName>
        <fullName evidence="2">Uncharacterized protein</fullName>
    </submittedName>
</protein>
<reference evidence="2" key="1">
    <citation type="journal article" date="2023" name="Mol. Phylogenet. Evol.">
        <title>Genome-scale phylogeny and comparative genomics of the fungal order Sordariales.</title>
        <authorList>
            <person name="Hensen N."/>
            <person name="Bonometti L."/>
            <person name="Westerberg I."/>
            <person name="Brannstrom I.O."/>
            <person name="Guillou S."/>
            <person name="Cros-Aarteil S."/>
            <person name="Calhoun S."/>
            <person name="Haridas S."/>
            <person name="Kuo A."/>
            <person name="Mondo S."/>
            <person name="Pangilinan J."/>
            <person name="Riley R."/>
            <person name="LaButti K."/>
            <person name="Andreopoulos B."/>
            <person name="Lipzen A."/>
            <person name="Chen C."/>
            <person name="Yan M."/>
            <person name="Daum C."/>
            <person name="Ng V."/>
            <person name="Clum A."/>
            <person name="Steindorff A."/>
            <person name="Ohm R.A."/>
            <person name="Martin F."/>
            <person name="Silar P."/>
            <person name="Natvig D.O."/>
            <person name="Lalanne C."/>
            <person name="Gautier V."/>
            <person name="Ament-Velasquez S.L."/>
            <person name="Kruys A."/>
            <person name="Hutchinson M.I."/>
            <person name="Powell A.J."/>
            <person name="Barry K."/>
            <person name="Miller A.N."/>
            <person name="Grigoriev I.V."/>
            <person name="Debuchy R."/>
            <person name="Gladieux P."/>
            <person name="Hiltunen Thoren M."/>
            <person name="Johannesson H."/>
        </authorList>
    </citation>
    <scope>NUCLEOTIDE SEQUENCE</scope>
    <source>
        <strain evidence="2">CBS 958.72</strain>
    </source>
</reference>